<keyword evidence="2" id="KW-1185">Reference proteome</keyword>
<organism evidence="1 2">
    <name type="scientific">Scleroderma citrinum Foug A</name>
    <dbReference type="NCBI Taxonomy" id="1036808"/>
    <lineage>
        <taxon>Eukaryota</taxon>
        <taxon>Fungi</taxon>
        <taxon>Dikarya</taxon>
        <taxon>Basidiomycota</taxon>
        <taxon>Agaricomycotina</taxon>
        <taxon>Agaricomycetes</taxon>
        <taxon>Agaricomycetidae</taxon>
        <taxon>Boletales</taxon>
        <taxon>Sclerodermatineae</taxon>
        <taxon>Sclerodermataceae</taxon>
        <taxon>Scleroderma</taxon>
    </lineage>
</organism>
<protein>
    <submittedName>
        <fullName evidence="1">Uncharacterized protein</fullName>
    </submittedName>
</protein>
<dbReference type="AlphaFoldDB" id="A0A0C3DBA4"/>
<dbReference type="EMBL" id="KN822092">
    <property type="protein sequence ID" value="KIM58015.1"/>
    <property type="molecule type" value="Genomic_DNA"/>
</dbReference>
<reference evidence="1 2" key="1">
    <citation type="submission" date="2014-04" db="EMBL/GenBank/DDBJ databases">
        <authorList>
            <consortium name="DOE Joint Genome Institute"/>
            <person name="Kuo A."/>
            <person name="Kohler A."/>
            <person name="Nagy L.G."/>
            <person name="Floudas D."/>
            <person name="Copeland A."/>
            <person name="Barry K.W."/>
            <person name="Cichocki N."/>
            <person name="Veneault-Fourrey C."/>
            <person name="LaButti K."/>
            <person name="Lindquist E.A."/>
            <person name="Lipzen A."/>
            <person name="Lundell T."/>
            <person name="Morin E."/>
            <person name="Murat C."/>
            <person name="Sun H."/>
            <person name="Tunlid A."/>
            <person name="Henrissat B."/>
            <person name="Grigoriev I.V."/>
            <person name="Hibbett D.S."/>
            <person name="Martin F."/>
            <person name="Nordberg H.P."/>
            <person name="Cantor M.N."/>
            <person name="Hua S.X."/>
        </authorList>
    </citation>
    <scope>NUCLEOTIDE SEQUENCE [LARGE SCALE GENOMIC DNA]</scope>
    <source>
        <strain evidence="1 2">Foug A</strain>
    </source>
</reference>
<gene>
    <name evidence="1" type="ORF">SCLCIDRAFT_1103949</name>
</gene>
<proteinExistence type="predicted"/>
<evidence type="ECO:0000313" key="1">
    <source>
        <dbReference type="EMBL" id="KIM58015.1"/>
    </source>
</evidence>
<accession>A0A0C3DBA4</accession>
<reference evidence="2" key="2">
    <citation type="submission" date="2015-01" db="EMBL/GenBank/DDBJ databases">
        <title>Evolutionary Origins and Diversification of the Mycorrhizal Mutualists.</title>
        <authorList>
            <consortium name="DOE Joint Genome Institute"/>
            <consortium name="Mycorrhizal Genomics Consortium"/>
            <person name="Kohler A."/>
            <person name="Kuo A."/>
            <person name="Nagy L.G."/>
            <person name="Floudas D."/>
            <person name="Copeland A."/>
            <person name="Barry K.W."/>
            <person name="Cichocki N."/>
            <person name="Veneault-Fourrey C."/>
            <person name="LaButti K."/>
            <person name="Lindquist E.A."/>
            <person name="Lipzen A."/>
            <person name="Lundell T."/>
            <person name="Morin E."/>
            <person name="Murat C."/>
            <person name="Riley R."/>
            <person name="Ohm R."/>
            <person name="Sun H."/>
            <person name="Tunlid A."/>
            <person name="Henrissat B."/>
            <person name="Grigoriev I.V."/>
            <person name="Hibbett D.S."/>
            <person name="Martin F."/>
        </authorList>
    </citation>
    <scope>NUCLEOTIDE SEQUENCE [LARGE SCALE GENOMIC DNA]</scope>
    <source>
        <strain evidence="2">Foug A</strain>
    </source>
</reference>
<dbReference type="InParanoid" id="A0A0C3DBA4"/>
<sequence length="202" mass="22435">MASIASCCATCRCSHSTHLAFIAFSHRVQFLWLWSLFITKLMGQPSLPKTEVAISLPRAGVIEGGLSPCHVHSSPVVSPDADFTLSYIYSSLFELSISVRRSCPWILPVPQKRGLRRYKVMLNAYKNVRKLSTSIEGDNWESRTPSSSCEKPSLLHRLSDQEGLNCPWSLRQYVDRSAMLGAHARSLESSSQTLSGTCSGRE</sequence>
<dbReference type="HOGENOM" id="CLU_1355373_0_0_1"/>
<dbReference type="Proteomes" id="UP000053989">
    <property type="component" value="Unassembled WGS sequence"/>
</dbReference>
<evidence type="ECO:0000313" key="2">
    <source>
        <dbReference type="Proteomes" id="UP000053989"/>
    </source>
</evidence>
<name>A0A0C3DBA4_9AGAM</name>